<feature type="region of interest" description="Disordered" evidence="1">
    <location>
        <begin position="1"/>
        <end position="20"/>
    </location>
</feature>
<sequence length="20" mass="1858">DDRPGAGGTAVPAGLRGHPG</sequence>
<proteinExistence type="predicted"/>
<name>A0A6J4UES7_9BACT</name>
<organism evidence="2">
    <name type="scientific">uncultured Thermomicrobiales bacterium</name>
    <dbReference type="NCBI Taxonomy" id="1645740"/>
    <lineage>
        <taxon>Bacteria</taxon>
        <taxon>Pseudomonadati</taxon>
        <taxon>Thermomicrobiota</taxon>
        <taxon>Thermomicrobia</taxon>
        <taxon>Thermomicrobiales</taxon>
        <taxon>environmental samples</taxon>
    </lineage>
</organism>
<feature type="non-terminal residue" evidence="2">
    <location>
        <position position="1"/>
    </location>
</feature>
<dbReference type="EMBL" id="CADCWH010000116">
    <property type="protein sequence ID" value="CAA9548800.1"/>
    <property type="molecule type" value="Genomic_DNA"/>
</dbReference>
<protein>
    <submittedName>
        <fullName evidence="2">Uncharacterized protein</fullName>
    </submittedName>
</protein>
<gene>
    <name evidence="2" type="ORF">AVDCRST_MAG70-740</name>
</gene>
<feature type="non-terminal residue" evidence="2">
    <location>
        <position position="20"/>
    </location>
</feature>
<accession>A0A6J4UES7</accession>
<evidence type="ECO:0000313" key="2">
    <source>
        <dbReference type="EMBL" id="CAA9548800.1"/>
    </source>
</evidence>
<evidence type="ECO:0000256" key="1">
    <source>
        <dbReference type="SAM" id="MobiDB-lite"/>
    </source>
</evidence>
<reference evidence="2" key="1">
    <citation type="submission" date="2020-02" db="EMBL/GenBank/DDBJ databases">
        <authorList>
            <person name="Meier V. D."/>
        </authorList>
    </citation>
    <scope>NUCLEOTIDE SEQUENCE</scope>
    <source>
        <strain evidence="2">AVDCRST_MAG70</strain>
    </source>
</reference>
<dbReference type="AlphaFoldDB" id="A0A6J4UES7"/>